<comment type="caution">
    <text evidence="13">Lacks conserved residue(s) required for the propagation of feature annotation.</text>
</comment>
<feature type="signal peptide" evidence="14">
    <location>
        <begin position="1"/>
        <end position="20"/>
    </location>
</feature>
<dbReference type="FunFam" id="2.10.25.10:FF:000010">
    <property type="entry name" value="Pro-epidermal growth factor"/>
    <property type="match status" value="1"/>
</dbReference>
<dbReference type="PROSITE" id="PS01187">
    <property type="entry name" value="EGF_CA"/>
    <property type="match status" value="4"/>
</dbReference>
<feature type="disulfide bond" evidence="13">
    <location>
        <begin position="611"/>
        <end position="621"/>
    </location>
</feature>
<dbReference type="AlphaFoldDB" id="A0AAN8PT60"/>
<sequence length="867" mass="96482">MKYFVCVILLLSLNIELSLGDLNDVLIKCCHEGLDWSIDDNRCDRHPGYVANVSMEDQSSCLSIVELCCIKDVLVKRCAKGKENALDGMMCAIRDSEQGSEQYKECCICCQLGLLARSQGLSCRSPNYGAPCDNMFLECCTGQVLADIYNATGTDQSDVDVVNDRDECALFPGQICSHRCVNTPGSFRCECRQGYTLNQDGRTCQESKDVNTDYGNVNDGYSCEENSPCEQRCTNTDLGVECNCYEGYKLRSDGRSCEDVDECAEGSFKCAPTQECVNTLGRYTCHTTQCQTGYVYNPINRRCEESYDCDRGFGFNSVTRQCEDIDECTVYENICVGVYQFCRNFNGSYTCECEEGFQLNSDTRQCEDINECGLGIDTCRVGERCDNTIGSYSCRRFRHCGTGYTLDEATQRCLDHDECLLGTHNCGRGYDCVNVQGSFKCEVKQCAEGSRFNTATGECDRVQCARGLRPDRIGNCIDINECKEYTTVCNKYQQCINTIGSYQCRSLINCGNGYETNENGRCTDIDECSTGVHRCAGEQQCINRQGSYFCQCPRGYRFINNLCEDVDECAYSAAICPLQSKCENTPGSYVCTCKDGLESDGRGGCNDVDECTTRNICHHKCINNFGSYFCTCNRGYQLSVDQRTCEDIDECNQFAGRGRVCGGRCVNTPGSFTCDCPDGWKKARDGRACEDIDECSDGTAYCPSRDSTCVNTRGGYKCPLVQCPEGFVKTIPGGQQNSVRCKQVGMYKANSKGLISLSYNFLTFPTNIIIPTPLFSMTGAKDSQRDYRWELKIVSARPLAPGIPRATDSNFELTQTNNQAVVTLKKRIRGPQDVILQLLMKISSEKFNGIAESKIYLYVTDGPSTFR</sequence>
<keyword evidence="9" id="KW-0106">Calcium</keyword>
<comment type="caution">
    <text evidence="17">The sequence shown here is derived from an EMBL/GenBank/DDBJ whole genome shotgun (WGS) entry which is preliminary data.</text>
</comment>
<dbReference type="InterPro" id="IPR055088">
    <property type="entry name" value="Fibulin_C"/>
</dbReference>
<evidence type="ECO:0000256" key="14">
    <source>
        <dbReference type="SAM" id="SignalP"/>
    </source>
</evidence>
<evidence type="ECO:0000256" key="13">
    <source>
        <dbReference type="PROSITE-ProRule" id="PRU00076"/>
    </source>
</evidence>
<dbReference type="PANTHER" id="PTHR47333:SF4">
    <property type="entry name" value="EGF-LIKE DOMAIN-CONTAINING PROTEIN"/>
    <property type="match status" value="1"/>
</dbReference>
<dbReference type="GO" id="GO:0016504">
    <property type="term" value="F:peptidase activator activity"/>
    <property type="evidence" value="ECO:0007669"/>
    <property type="project" value="InterPro"/>
</dbReference>
<comment type="similarity">
    <text evidence="2 12">Belongs to the fibulin family.</text>
</comment>
<reference evidence="17 18" key="1">
    <citation type="submission" date="2024-01" db="EMBL/GenBank/DDBJ databases">
        <title>The genome of the rayed Mediterranean limpet Patella caerulea (Linnaeus, 1758).</title>
        <authorList>
            <person name="Anh-Thu Weber A."/>
            <person name="Halstead-Nussloch G."/>
        </authorList>
    </citation>
    <scope>NUCLEOTIDE SEQUENCE [LARGE SCALE GENOMIC DNA]</scope>
    <source>
        <strain evidence="17">AATW-2023a</strain>
        <tissue evidence="17">Whole specimen</tissue>
    </source>
</reference>
<evidence type="ECO:0000256" key="5">
    <source>
        <dbReference type="ARBA" id="ARBA00022530"/>
    </source>
</evidence>
<dbReference type="SMART" id="SM00181">
    <property type="entry name" value="EGF"/>
    <property type="match status" value="12"/>
</dbReference>
<evidence type="ECO:0000256" key="8">
    <source>
        <dbReference type="ARBA" id="ARBA00022737"/>
    </source>
</evidence>
<dbReference type="InterPro" id="IPR000020">
    <property type="entry name" value="Anaphylatoxin/fibulin"/>
</dbReference>
<organism evidence="17 18">
    <name type="scientific">Patella caerulea</name>
    <name type="common">Rayed Mediterranean limpet</name>
    <dbReference type="NCBI Taxonomy" id="87958"/>
    <lineage>
        <taxon>Eukaryota</taxon>
        <taxon>Metazoa</taxon>
        <taxon>Spiralia</taxon>
        <taxon>Lophotrochozoa</taxon>
        <taxon>Mollusca</taxon>
        <taxon>Gastropoda</taxon>
        <taxon>Patellogastropoda</taxon>
        <taxon>Patelloidea</taxon>
        <taxon>Patellidae</taxon>
        <taxon>Patella</taxon>
    </lineage>
</organism>
<dbReference type="InterPro" id="IPR026823">
    <property type="entry name" value="cEGF"/>
</dbReference>
<dbReference type="InterPro" id="IPR001881">
    <property type="entry name" value="EGF-like_Ca-bd_dom"/>
</dbReference>
<keyword evidence="8" id="KW-0677">Repeat</keyword>
<dbReference type="Gene3D" id="2.10.25.10">
    <property type="entry name" value="Laminin"/>
    <property type="match status" value="12"/>
</dbReference>
<keyword evidence="18" id="KW-1185">Reference proteome</keyword>
<keyword evidence="11" id="KW-0325">Glycoprotein</keyword>
<dbReference type="SMART" id="SM00179">
    <property type="entry name" value="EGF_CA"/>
    <property type="match status" value="12"/>
</dbReference>
<dbReference type="CDD" id="cd00054">
    <property type="entry name" value="EGF_CA"/>
    <property type="match status" value="2"/>
</dbReference>
<gene>
    <name evidence="17" type="ORF">SNE40_014439</name>
</gene>
<keyword evidence="10 13" id="KW-1015">Disulfide bond</keyword>
<dbReference type="Proteomes" id="UP001347796">
    <property type="component" value="Unassembled WGS sequence"/>
</dbReference>
<keyword evidence="6 13" id="KW-0245">EGF-like domain</keyword>
<dbReference type="PIRSF" id="PIRSF036313">
    <property type="entry name" value="Fibulin-1"/>
    <property type="match status" value="1"/>
</dbReference>
<dbReference type="GO" id="GO:0030198">
    <property type="term" value="P:extracellular matrix organization"/>
    <property type="evidence" value="ECO:0007669"/>
    <property type="project" value="InterPro"/>
</dbReference>
<protein>
    <recommendedName>
        <fullName evidence="3 12">Fibulin-1</fullName>
    </recommendedName>
</protein>
<feature type="domain" description="Anaphylatoxin-like" evidence="15">
    <location>
        <begin position="29"/>
        <end position="69"/>
    </location>
</feature>
<dbReference type="Pfam" id="PF07645">
    <property type="entry name" value="EGF_CA"/>
    <property type="match status" value="6"/>
</dbReference>
<evidence type="ECO:0000256" key="10">
    <source>
        <dbReference type="ARBA" id="ARBA00023157"/>
    </source>
</evidence>
<dbReference type="PROSITE" id="PS00010">
    <property type="entry name" value="ASX_HYDROXYL"/>
    <property type="match status" value="6"/>
</dbReference>
<dbReference type="SMART" id="SM00104">
    <property type="entry name" value="ANATO"/>
    <property type="match status" value="2"/>
</dbReference>
<evidence type="ECO:0000256" key="6">
    <source>
        <dbReference type="ARBA" id="ARBA00022536"/>
    </source>
</evidence>
<name>A0AAN8PT60_PATCE</name>
<evidence type="ECO:0000313" key="18">
    <source>
        <dbReference type="Proteomes" id="UP001347796"/>
    </source>
</evidence>
<dbReference type="GO" id="GO:0005576">
    <property type="term" value="C:extracellular region"/>
    <property type="evidence" value="ECO:0007669"/>
    <property type="project" value="InterPro"/>
</dbReference>
<evidence type="ECO:0000313" key="17">
    <source>
        <dbReference type="EMBL" id="KAK6176085.1"/>
    </source>
</evidence>
<feature type="domain" description="EGF-like" evidence="16">
    <location>
        <begin position="565"/>
        <end position="606"/>
    </location>
</feature>
<feature type="domain" description="EGF-like" evidence="16">
    <location>
        <begin position="164"/>
        <end position="205"/>
    </location>
</feature>
<keyword evidence="7 14" id="KW-0732">Signal</keyword>
<dbReference type="InterPro" id="IPR052080">
    <property type="entry name" value="vWF_C/EGF_Fibrillin"/>
</dbReference>
<feature type="domain" description="EGF-like" evidence="16">
    <location>
        <begin position="324"/>
        <end position="367"/>
    </location>
</feature>
<proteinExistence type="inferred from homology"/>
<comment type="subcellular location">
    <subcellularLocation>
        <location evidence="1 12">Secreted</location>
        <location evidence="1 12">Extracellular space</location>
        <location evidence="1 12">Extracellular matrix</location>
    </subcellularLocation>
</comment>
<evidence type="ECO:0000256" key="7">
    <source>
        <dbReference type="ARBA" id="ARBA00022729"/>
    </source>
</evidence>
<keyword evidence="5 12" id="KW-0272">Extracellular matrix</keyword>
<dbReference type="PROSITE" id="PS50026">
    <property type="entry name" value="EGF_3"/>
    <property type="match status" value="5"/>
</dbReference>
<evidence type="ECO:0000256" key="4">
    <source>
        <dbReference type="ARBA" id="ARBA00022525"/>
    </source>
</evidence>
<dbReference type="EMBL" id="JAZGQO010000010">
    <property type="protein sequence ID" value="KAK6176085.1"/>
    <property type="molecule type" value="Genomic_DNA"/>
</dbReference>
<dbReference type="Pfam" id="PF22914">
    <property type="entry name" value="Fibulin_C"/>
    <property type="match status" value="1"/>
</dbReference>
<dbReference type="FunFam" id="2.10.25.10:FF:000005">
    <property type="entry name" value="Fibrillin 2"/>
    <property type="match status" value="2"/>
</dbReference>
<dbReference type="InterPro" id="IPR000152">
    <property type="entry name" value="EGF-type_Asp/Asn_hydroxyl_site"/>
</dbReference>
<comment type="subunit">
    <text evidence="12">Homomultimerizes and interacts with various extracellular matrix components.</text>
</comment>
<dbReference type="InterPro" id="IPR018097">
    <property type="entry name" value="EGF_Ca-bd_CS"/>
</dbReference>
<accession>A0AAN8PT60</accession>
<dbReference type="GO" id="GO:0071944">
    <property type="term" value="C:cell periphery"/>
    <property type="evidence" value="ECO:0007669"/>
    <property type="project" value="UniProtKB-ARBA"/>
</dbReference>
<dbReference type="FunFam" id="2.10.25.10:FF:000014">
    <property type="entry name" value="Latent-transforming growth factor beta-binding protein 3"/>
    <property type="match status" value="1"/>
</dbReference>
<dbReference type="PROSITE" id="PS01178">
    <property type="entry name" value="ANAPHYLATOXIN_2"/>
    <property type="match status" value="2"/>
</dbReference>
<dbReference type="InterPro" id="IPR009030">
    <property type="entry name" value="Growth_fac_rcpt_cys_sf"/>
</dbReference>
<evidence type="ECO:0000256" key="9">
    <source>
        <dbReference type="ARBA" id="ARBA00022837"/>
    </source>
</evidence>
<evidence type="ECO:0000259" key="15">
    <source>
        <dbReference type="PROSITE" id="PS01178"/>
    </source>
</evidence>
<evidence type="ECO:0000256" key="1">
    <source>
        <dbReference type="ARBA" id="ARBA00004498"/>
    </source>
</evidence>
<dbReference type="Pfam" id="PF14670">
    <property type="entry name" value="FXa_inhibition"/>
    <property type="match status" value="1"/>
</dbReference>
<feature type="chain" id="PRO_5042867802" description="Fibulin-1" evidence="14">
    <location>
        <begin position="21"/>
        <end position="867"/>
    </location>
</feature>
<evidence type="ECO:0000256" key="2">
    <source>
        <dbReference type="ARBA" id="ARBA00006127"/>
    </source>
</evidence>
<dbReference type="PANTHER" id="PTHR47333">
    <property type="entry name" value="VON WILLEBRAND FACTOR C AND EGF DOMAIN-CONTAINING PROTEIN"/>
    <property type="match status" value="1"/>
</dbReference>
<evidence type="ECO:0000256" key="3">
    <source>
        <dbReference type="ARBA" id="ARBA00021554"/>
    </source>
</evidence>
<dbReference type="FunFam" id="2.10.25.10:FF:000038">
    <property type="entry name" value="Fibrillin 2"/>
    <property type="match status" value="2"/>
</dbReference>
<dbReference type="Pfam" id="PF12661">
    <property type="entry name" value="hEGF"/>
    <property type="match status" value="1"/>
</dbReference>
<dbReference type="PROSITE" id="PS01186">
    <property type="entry name" value="EGF_2"/>
    <property type="match status" value="6"/>
</dbReference>
<evidence type="ECO:0000256" key="12">
    <source>
        <dbReference type="PIRNR" id="PIRNR036313"/>
    </source>
</evidence>
<dbReference type="GO" id="GO:0005509">
    <property type="term" value="F:calcium ion binding"/>
    <property type="evidence" value="ECO:0007669"/>
    <property type="project" value="InterPro"/>
</dbReference>
<dbReference type="SUPFAM" id="SSF57196">
    <property type="entry name" value="EGF/Laminin"/>
    <property type="match status" value="2"/>
</dbReference>
<evidence type="ECO:0000259" key="16">
    <source>
        <dbReference type="PROSITE" id="PS50026"/>
    </source>
</evidence>
<dbReference type="SUPFAM" id="SSF57184">
    <property type="entry name" value="Growth factor receptor domain"/>
    <property type="match status" value="4"/>
</dbReference>
<dbReference type="InterPro" id="IPR049883">
    <property type="entry name" value="NOTCH1_EGF-like"/>
</dbReference>
<dbReference type="InterPro" id="IPR013032">
    <property type="entry name" value="EGF-like_CS"/>
</dbReference>
<dbReference type="InterPro" id="IPR000742">
    <property type="entry name" value="EGF"/>
</dbReference>
<feature type="domain" description="EGF-like" evidence="16">
    <location>
        <begin position="524"/>
        <end position="564"/>
    </location>
</feature>
<keyword evidence="4 12" id="KW-0964">Secreted</keyword>
<dbReference type="Pfam" id="PF12662">
    <property type="entry name" value="cEGF"/>
    <property type="match status" value="2"/>
</dbReference>
<feature type="domain" description="Anaphylatoxin-like" evidence="15">
    <location>
        <begin position="109"/>
        <end position="140"/>
    </location>
</feature>
<evidence type="ECO:0000256" key="11">
    <source>
        <dbReference type="ARBA" id="ARBA00023180"/>
    </source>
</evidence>
<feature type="domain" description="EGF-like" evidence="16">
    <location>
        <begin position="607"/>
        <end position="646"/>
    </location>
</feature>
<dbReference type="InterPro" id="IPR017048">
    <property type="entry name" value="Fibulin-1"/>
</dbReference>